<name>A0A0A9BTH9_ARUDO</name>
<protein>
    <submittedName>
        <fullName evidence="1">Uncharacterized protein</fullName>
    </submittedName>
</protein>
<accession>A0A0A9BTH9</accession>
<dbReference type="AlphaFoldDB" id="A0A0A9BTH9"/>
<reference evidence="1" key="1">
    <citation type="submission" date="2014-09" db="EMBL/GenBank/DDBJ databases">
        <authorList>
            <person name="Magalhaes I.L.F."/>
            <person name="Oliveira U."/>
            <person name="Santos F.R."/>
            <person name="Vidigal T.H.D.A."/>
            <person name="Brescovit A.D."/>
            <person name="Santos A.J."/>
        </authorList>
    </citation>
    <scope>NUCLEOTIDE SEQUENCE</scope>
    <source>
        <tissue evidence="1">Shoot tissue taken approximately 20 cm above the soil surface</tissue>
    </source>
</reference>
<sequence>MMEALSKVERTPSKLDNYRIFFGDMGVVVEIDLPLCDLVARAKQLIGTATPSPGALNQSTMHDSSTLALCISMD</sequence>
<organism evidence="1">
    <name type="scientific">Arundo donax</name>
    <name type="common">Giant reed</name>
    <name type="synonym">Donax arundinaceus</name>
    <dbReference type="NCBI Taxonomy" id="35708"/>
    <lineage>
        <taxon>Eukaryota</taxon>
        <taxon>Viridiplantae</taxon>
        <taxon>Streptophyta</taxon>
        <taxon>Embryophyta</taxon>
        <taxon>Tracheophyta</taxon>
        <taxon>Spermatophyta</taxon>
        <taxon>Magnoliopsida</taxon>
        <taxon>Liliopsida</taxon>
        <taxon>Poales</taxon>
        <taxon>Poaceae</taxon>
        <taxon>PACMAD clade</taxon>
        <taxon>Arundinoideae</taxon>
        <taxon>Arundineae</taxon>
        <taxon>Arundo</taxon>
    </lineage>
</organism>
<evidence type="ECO:0000313" key="1">
    <source>
        <dbReference type="EMBL" id="JAD62562.1"/>
    </source>
</evidence>
<dbReference type="EMBL" id="GBRH01235333">
    <property type="protein sequence ID" value="JAD62562.1"/>
    <property type="molecule type" value="Transcribed_RNA"/>
</dbReference>
<proteinExistence type="predicted"/>
<reference evidence="1" key="2">
    <citation type="journal article" date="2015" name="Data Brief">
        <title>Shoot transcriptome of the giant reed, Arundo donax.</title>
        <authorList>
            <person name="Barrero R.A."/>
            <person name="Guerrero F.D."/>
            <person name="Moolhuijzen P."/>
            <person name="Goolsby J.A."/>
            <person name="Tidwell J."/>
            <person name="Bellgard S.E."/>
            <person name="Bellgard M.I."/>
        </authorList>
    </citation>
    <scope>NUCLEOTIDE SEQUENCE</scope>
    <source>
        <tissue evidence="1">Shoot tissue taken approximately 20 cm above the soil surface</tissue>
    </source>
</reference>